<dbReference type="AlphaFoldDB" id="A0AAV2S5C7"/>
<reference evidence="2 3" key="1">
    <citation type="submission" date="2024-05" db="EMBL/GenBank/DDBJ databases">
        <authorList>
            <person name="Wallberg A."/>
        </authorList>
    </citation>
    <scope>NUCLEOTIDE SEQUENCE [LARGE SCALE GENOMIC DNA]</scope>
</reference>
<comment type="caution">
    <text evidence="2">The sequence shown here is derived from an EMBL/GenBank/DDBJ whole genome shotgun (WGS) entry which is preliminary data.</text>
</comment>
<protein>
    <submittedName>
        <fullName evidence="2">Uncharacterized protein</fullName>
    </submittedName>
</protein>
<dbReference type="EMBL" id="CAXKWB010047971">
    <property type="protein sequence ID" value="CAL4166268.1"/>
    <property type="molecule type" value="Genomic_DNA"/>
</dbReference>
<proteinExistence type="predicted"/>
<sequence>MAPLFFSESIVFPFQEIFHGNRILDRKEKHQPNGFDKSSMGNKPQIKVERDLDDCNPQEFLNRSVHLCNRCWSTFVGIDAYFTHRNEGCEDARITIEGCQNSKKELVTVNAKSNDENVNTTSKETLSSREIKLEQLDSCDIHKQQESTNISWTPWDRSIFSSPINSNHYEQNLNTNLDPHDQSCFKGGTCYINPKFPSAKQNVQWIQENAKQPVEKVPQDKQNNPSSGCSNKRNMNVLSPEQLSSSVSTQPRKKIKLSESSKELSRELAKILRNQMSEINKESKNTQNASNESLRIKLSESMKSSKELDTALKKQMKDLNKPSATPEEYYVGSSSLSKYKEKNNSENLHLLQKSINLVSFQNKYSEAFKSRSEMSKNNNNHTKTKNTSYESKFRISETFKSRFEMSKNNNNHTKNKNTSYESKFRDSDEKYYKSLYEQNLSKYDSNFNDTKSTSFEWKSKNERFYNAINPPEQRKSKFRSNTLVMYDLNINTRREWVSK</sequence>
<organism evidence="2 3">
    <name type="scientific">Meganyctiphanes norvegica</name>
    <name type="common">Northern krill</name>
    <name type="synonym">Thysanopoda norvegica</name>
    <dbReference type="NCBI Taxonomy" id="48144"/>
    <lineage>
        <taxon>Eukaryota</taxon>
        <taxon>Metazoa</taxon>
        <taxon>Ecdysozoa</taxon>
        <taxon>Arthropoda</taxon>
        <taxon>Crustacea</taxon>
        <taxon>Multicrustacea</taxon>
        <taxon>Malacostraca</taxon>
        <taxon>Eumalacostraca</taxon>
        <taxon>Eucarida</taxon>
        <taxon>Euphausiacea</taxon>
        <taxon>Euphausiidae</taxon>
        <taxon>Meganyctiphanes</taxon>
    </lineage>
</organism>
<name>A0AAV2S5C7_MEGNR</name>
<gene>
    <name evidence="2" type="ORF">MNOR_LOCUS33380</name>
</gene>
<accession>A0AAV2S5C7</accession>
<keyword evidence="3" id="KW-1185">Reference proteome</keyword>
<feature type="compositionally biased region" description="Polar residues" evidence="1">
    <location>
        <begin position="220"/>
        <end position="250"/>
    </location>
</feature>
<evidence type="ECO:0000256" key="1">
    <source>
        <dbReference type="SAM" id="MobiDB-lite"/>
    </source>
</evidence>
<evidence type="ECO:0000313" key="2">
    <source>
        <dbReference type="EMBL" id="CAL4166268.1"/>
    </source>
</evidence>
<feature type="region of interest" description="Disordered" evidence="1">
    <location>
        <begin position="212"/>
        <end position="263"/>
    </location>
</feature>
<evidence type="ECO:0000313" key="3">
    <source>
        <dbReference type="Proteomes" id="UP001497623"/>
    </source>
</evidence>
<dbReference type="Proteomes" id="UP001497623">
    <property type="component" value="Unassembled WGS sequence"/>
</dbReference>